<dbReference type="eggNOG" id="COG1404">
    <property type="taxonomic scope" value="Bacteria"/>
</dbReference>
<organism evidence="3 4">
    <name type="scientific">Fibrella aestuarina BUZ 2</name>
    <dbReference type="NCBI Taxonomy" id="1166018"/>
    <lineage>
        <taxon>Bacteria</taxon>
        <taxon>Pseudomonadati</taxon>
        <taxon>Bacteroidota</taxon>
        <taxon>Cytophagia</taxon>
        <taxon>Cytophagales</taxon>
        <taxon>Spirosomataceae</taxon>
        <taxon>Fibrella</taxon>
    </lineage>
</organism>
<sequence>MKQSLLLCSFCLIAAATQAQDISQRTTVERTISAGQAVDVQAFEAISARNVVERSGTASYTAGKAITLTPGFEARAGSVFQATIANVTAPSSEVRPELLVSATPNPFQEQTVIEYTLPEASTVKHTLTDARGGIIRQNQSDGVQPAGKHRIGVEGTNLSTGIYLYQIQTGNQTKTIRLLKQ</sequence>
<dbReference type="KEGG" id="fae:FAES_4605"/>
<dbReference type="Proteomes" id="UP000011058">
    <property type="component" value="Chromosome"/>
</dbReference>
<dbReference type="InterPro" id="IPR055015">
    <property type="entry name" value="GCX_COOH"/>
</dbReference>
<dbReference type="HOGENOM" id="CLU_127574_0_0_10"/>
<dbReference type="RefSeq" id="WP_015333703.1">
    <property type="nucleotide sequence ID" value="NC_020054.1"/>
</dbReference>
<dbReference type="OrthoDB" id="958574at2"/>
<protein>
    <recommendedName>
        <fullName evidence="2">Secretion system C-terminal sorting domain-containing protein</fullName>
    </recommendedName>
</protein>
<dbReference type="NCBIfam" id="TIGR04183">
    <property type="entry name" value="Por_Secre_tail"/>
    <property type="match status" value="1"/>
</dbReference>
<dbReference type="InterPro" id="IPR026444">
    <property type="entry name" value="Secre_tail"/>
</dbReference>
<accession>I0KEQ1</accession>
<evidence type="ECO:0000256" key="1">
    <source>
        <dbReference type="SAM" id="SignalP"/>
    </source>
</evidence>
<dbReference type="STRING" id="1166018.FAES_4605"/>
<feature type="chain" id="PRO_5003631387" description="Secretion system C-terminal sorting domain-containing protein" evidence="1">
    <location>
        <begin position="20"/>
        <end position="181"/>
    </location>
</feature>
<gene>
    <name evidence="3" type="ORF">FAES_4605</name>
</gene>
<dbReference type="AlphaFoldDB" id="I0KEQ1"/>
<feature type="signal peptide" evidence="1">
    <location>
        <begin position="1"/>
        <end position="19"/>
    </location>
</feature>
<evidence type="ECO:0000313" key="3">
    <source>
        <dbReference type="EMBL" id="CCH02604.1"/>
    </source>
</evidence>
<feature type="domain" description="Secretion system C-terminal sorting" evidence="2">
    <location>
        <begin position="104"/>
        <end position="175"/>
    </location>
</feature>
<name>I0KEQ1_9BACT</name>
<dbReference type="Pfam" id="PF18962">
    <property type="entry name" value="Por_Secre_tail"/>
    <property type="match status" value="1"/>
</dbReference>
<keyword evidence="4" id="KW-1185">Reference proteome</keyword>
<dbReference type="EMBL" id="HE796683">
    <property type="protein sequence ID" value="CCH02604.1"/>
    <property type="molecule type" value="Genomic_DNA"/>
</dbReference>
<evidence type="ECO:0000313" key="4">
    <source>
        <dbReference type="Proteomes" id="UP000011058"/>
    </source>
</evidence>
<evidence type="ECO:0000259" key="2">
    <source>
        <dbReference type="Pfam" id="PF18962"/>
    </source>
</evidence>
<proteinExistence type="predicted"/>
<keyword evidence="1" id="KW-0732">Signal</keyword>
<reference evidence="3 4" key="1">
    <citation type="journal article" date="2012" name="J. Bacteriol.">
        <title>Genome Sequence of Fibrella aestuarina BUZ 2T, a Filamentous Marine Bacterium.</title>
        <authorList>
            <person name="Filippini M."/>
            <person name="Qi W."/>
            <person name="Blom J."/>
            <person name="Goesmann A."/>
            <person name="Smits T.H."/>
            <person name="Bagheri H.C."/>
        </authorList>
    </citation>
    <scope>NUCLEOTIDE SEQUENCE [LARGE SCALE GENOMIC DNA]</scope>
    <source>
        <strain evidence="4">BUZ 2T</strain>
    </source>
</reference>
<dbReference type="NCBIfam" id="NF045639">
    <property type="entry name" value="GCX_COOH"/>
    <property type="match status" value="1"/>
</dbReference>